<evidence type="ECO:0000313" key="3">
    <source>
        <dbReference type="Proteomes" id="UP000499080"/>
    </source>
</evidence>
<comment type="caution">
    <text evidence="2">The sequence shown here is derived from an EMBL/GenBank/DDBJ whole genome shotgun (WGS) entry which is preliminary data.</text>
</comment>
<proteinExistence type="predicted"/>
<reference evidence="2 3" key="1">
    <citation type="journal article" date="2019" name="Sci. Rep.">
        <title>Orb-weaving spider Araneus ventricosus genome elucidates the spidroin gene catalogue.</title>
        <authorList>
            <person name="Kono N."/>
            <person name="Nakamura H."/>
            <person name="Ohtoshi R."/>
            <person name="Moran D.A.P."/>
            <person name="Shinohara A."/>
            <person name="Yoshida Y."/>
            <person name="Fujiwara M."/>
            <person name="Mori M."/>
            <person name="Tomita M."/>
            <person name="Arakawa K."/>
        </authorList>
    </citation>
    <scope>NUCLEOTIDE SEQUENCE [LARGE SCALE GENOMIC DNA]</scope>
</reference>
<name>A0A4Y2EFA6_ARAVE</name>
<dbReference type="Proteomes" id="UP000499080">
    <property type="component" value="Unassembled WGS sequence"/>
</dbReference>
<evidence type="ECO:0000313" key="2">
    <source>
        <dbReference type="EMBL" id="GBM27820.1"/>
    </source>
</evidence>
<gene>
    <name evidence="2" type="ORF">AVEN_119279_1</name>
</gene>
<keyword evidence="3" id="KW-1185">Reference proteome</keyword>
<organism evidence="2 3">
    <name type="scientific">Araneus ventricosus</name>
    <name type="common">Orbweaver spider</name>
    <name type="synonym">Epeira ventricosa</name>
    <dbReference type="NCBI Taxonomy" id="182803"/>
    <lineage>
        <taxon>Eukaryota</taxon>
        <taxon>Metazoa</taxon>
        <taxon>Ecdysozoa</taxon>
        <taxon>Arthropoda</taxon>
        <taxon>Chelicerata</taxon>
        <taxon>Arachnida</taxon>
        <taxon>Araneae</taxon>
        <taxon>Araneomorphae</taxon>
        <taxon>Entelegynae</taxon>
        <taxon>Araneoidea</taxon>
        <taxon>Araneidae</taxon>
        <taxon>Araneus</taxon>
    </lineage>
</organism>
<feature type="region of interest" description="Disordered" evidence="1">
    <location>
        <begin position="39"/>
        <end position="68"/>
    </location>
</feature>
<sequence>MDSHSTTSLSFTYKLQNSASVLSYRLFSCMSDFDAPFESATQGSSLPSYPLPRPHHQDTAAGVRTETRQSTTASSKIFYEWFILVHYNDNHF</sequence>
<dbReference type="EMBL" id="BGPR01000595">
    <property type="protein sequence ID" value="GBM27820.1"/>
    <property type="molecule type" value="Genomic_DNA"/>
</dbReference>
<protein>
    <submittedName>
        <fullName evidence="2">Uncharacterized protein</fullName>
    </submittedName>
</protein>
<evidence type="ECO:0000256" key="1">
    <source>
        <dbReference type="SAM" id="MobiDB-lite"/>
    </source>
</evidence>
<accession>A0A4Y2EFA6</accession>
<dbReference type="AlphaFoldDB" id="A0A4Y2EFA6"/>